<keyword evidence="2" id="KW-1185">Reference proteome</keyword>
<accession>A0ACC3TFP9</accession>
<proteinExistence type="predicted"/>
<dbReference type="Proteomes" id="UP001489719">
    <property type="component" value="Unassembled WGS sequence"/>
</dbReference>
<sequence length="127" mass="14709">MSPPFIQSPPIPGKRVTQVVKIRPEFLAAYKDIHKSVWPEVLECLRDANIVDYSIHYNPQHALLIGSYKYIGDNWDVDSKKALQHDATRRWWQITDAMQETLISGSTGSTDSKGWWMELEEVFRFEG</sequence>
<gene>
    <name evidence="1" type="ORF">V1517DRAFT_330834</name>
</gene>
<name>A0ACC3TFP9_9ASCO</name>
<organism evidence="1 2">
    <name type="scientific">Lipomyces orientalis</name>
    <dbReference type="NCBI Taxonomy" id="1233043"/>
    <lineage>
        <taxon>Eukaryota</taxon>
        <taxon>Fungi</taxon>
        <taxon>Dikarya</taxon>
        <taxon>Ascomycota</taxon>
        <taxon>Saccharomycotina</taxon>
        <taxon>Lipomycetes</taxon>
        <taxon>Lipomycetales</taxon>
        <taxon>Lipomycetaceae</taxon>
        <taxon>Lipomyces</taxon>
    </lineage>
</organism>
<reference evidence="2" key="1">
    <citation type="journal article" date="2024" name="Front. Bioeng. Biotechnol.">
        <title>Genome-scale model development and genomic sequencing of the oleaginous clade Lipomyces.</title>
        <authorList>
            <person name="Czajka J.J."/>
            <person name="Han Y."/>
            <person name="Kim J."/>
            <person name="Mondo S.J."/>
            <person name="Hofstad B.A."/>
            <person name="Robles A."/>
            <person name="Haridas S."/>
            <person name="Riley R."/>
            <person name="LaButti K."/>
            <person name="Pangilinan J."/>
            <person name="Andreopoulos W."/>
            <person name="Lipzen A."/>
            <person name="Yan J."/>
            <person name="Wang M."/>
            <person name="Ng V."/>
            <person name="Grigoriev I.V."/>
            <person name="Spatafora J.W."/>
            <person name="Magnuson J.K."/>
            <person name="Baker S.E."/>
            <person name="Pomraning K.R."/>
        </authorList>
    </citation>
    <scope>NUCLEOTIDE SEQUENCE [LARGE SCALE GENOMIC DNA]</scope>
    <source>
        <strain evidence="2">CBS 10300</strain>
    </source>
</reference>
<protein>
    <submittedName>
        <fullName evidence="1">Rhamnose mutarotase</fullName>
    </submittedName>
</protein>
<comment type="caution">
    <text evidence="1">The sequence shown here is derived from an EMBL/GenBank/DDBJ whole genome shotgun (WGS) entry which is preliminary data.</text>
</comment>
<evidence type="ECO:0000313" key="1">
    <source>
        <dbReference type="EMBL" id="KAK9319982.1"/>
    </source>
</evidence>
<dbReference type="EMBL" id="MU970151">
    <property type="protein sequence ID" value="KAK9319982.1"/>
    <property type="molecule type" value="Genomic_DNA"/>
</dbReference>
<evidence type="ECO:0000313" key="2">
    <source>
        <dbReference type="Proteomes" id="UP001489719"/>
    </source>
</evidence>